<accession>A0A1I5GR17</accession>
<dbReference type="GO" id="GO:0030975">
    <property type="term" value="F:thiamine binding"/>
    <property type="evidence" value="ECO:0007669"/>
    <property type="project" value="TreeGrafter"/>
</dbReference>
<dbReference type="SUPFAM" id="SSF53850">
    <property type="entry name" value="Periplasmic binding protein-like II"/>
    <property type="match status" value="1"/>
</dbReference>
<dbReference type="PANTHER" id="PTHR30006">
    <property type="entry name" value="THIAMINE-BINDING PERIPLASMIC PROTEIN-RELATED"/>
    <property type="match status" value="1"/>
</dbReference>
<name>A0A1I5GR17_9RHOB</name>
<dbReference type="Pfam" id="PF13416">
    <property type="entry name" value="SBP_bac_8"/>
    <property type="match status" value="1"/>
</dbReference>
<reference evidence="3" key="1">
    <citation type="submission" date="2016-10" db="EMBL/GenBank/DDBJ databases">
        <authorList>
            <person name="Varghese N."/>
            <person name="Submissions S."/>
        </authorList>
    </citation>
    <scope>NUCLEOTIDE SEQUENCE [LARGE SCALE GENOMIC DNA]</scope>
    <source>
        <strain evidence="3">DSM 28463</strain>
    </source>
</reference>
<dbReference type="GO" id="GO:0030288">
    <property type="term" value="C:outer membrane-bounded periplasmic space"/>
    <property type="evidence" value="ECO:0007669"/>
    <property type="project" value="TreeGrafter"/>
</dbReference>
<dbReference type="EMBL" id="FOVP01000036">
    <property type="protein sequence ID" value="SFO38011.1"/>
    <property type="molecule type" value="Genomic_DNA"/>
</dbReference>
<dbReference type="PROSITE" id="PS51318">
    <property type="entry name" value="TAT"/>
    <property type="match status" value="1"/>
</dbReference>
<protein>
    <submittedName>
        <fullName evidence="2">Spermidine/putrescine-binding protein</fullName>
    </submittedName>
</protein>
<dbReference type="Gene3D" id="3.40.190.10">
    <property type="entry name" value="Periplasmic binding protein-like II"/>
    <property type="match status" value="2"/>
</dbReference>
<evidence type="ECO:0000256" key="1">
    <source>
        <dbReference type="ARBA" id="ARBA00022729"/>
    </source>
</evidence>
<dbReference type="InterPro" id="IPR006311">
    <property type="entry name" value="TAT_signal"/>
</dbReference>
<gene>
    <name evidence="2" type="ORF">SAMN04487859_1367</name>
</gene>
<dbReference type="GO" id="GO:0015888">
    <property type="term" value="P:thiamine transport"/>
    <property type="evidence" value="ECO:0007669"/>
    <property type="project" value="TreeGrafter"/>
</dbReference>
<organism evidence="2 3">
    <name type="scientific">Roseovarius lutimaris</name>
    <dbReference type="NCBI Taxonomy" id="1005928"/>
    <lineage>
        <taxon>Bacteria</taxon>
        <taxon>Pseudomonadati</taxon>
        <taxon>Pseudomonadota</taxon>
        <taxon>Alphaproteobacteria</taxon>
        <taxon>Rhodobacterales</taxon>
        <taxon>Roseobacteraceae</taxon>
        <taxon>Roseovarius</taxon>
    </lineage>
</organism>
<evidence type="ECO:0000313" key="2">
    <source>
        <dbReference type="EMBL" id="SFO38011.1"/>
    </source>
</evidence>
<dbReference type="PANTHER" id="PTHR30006:SF2">
    <property type="entry name" value="ABC TRANSPORTER SUBSTRATE-BINDING PROTEIN"/>
    <property type="match status" value="1"/>
</dbReference>
<dbReference type="InterPro" id="IPR006059">
    <property type="entry name" value="SBP"/>
</dbReference>
<keyword evidence="3" id="KW-1185">Reference proteome</keyword>
<dbReference type="Proteomes" id="UP000198599">
    <property type="component" value="Unassembled WGS sequence"/>
</dbReference>
<dbReference type="RefSeq" id="WP_177193933.1">
    <property type="nucleotide sequence ID" value="NZ_FOVP01000036.1"/>
</dbReference>
<proteinExistence type="predicted"/>
<evidence type="ECO:0000313" key="3">
    <source>
        <dbReference type="Proteomes" id="UP000198599"/>
    </source>
</evidence>
<keyword evidence="1" id="KW-0732">Signal</keyword>
<dbReference type="STRING" id="1005928.SAMN04487859_1367"/>
<dbReference type="GO" id="GO:0030976">
    <property type="term" value="F:thiamine pyrophosphate binding"/>
    <property type="evidence" value="ECO:0007669"/>
    <property type="project" value="TreeGrafter"/>
</dbReference>
<dbReference type="AlphaFoldDB" id="A0A1I5GR17"/>
<sequence length="373" mass="41721">MSDVTRRQFIKNLSVATAVTTPLFAAPALSLGSKKFEGETLRVFTYAGAWGDMFTNFFGPKFKERTGADVSFDLGWWDAIPKLKATPPGNPPYDLVMTDATQGYPAIKSGLFEPVNFANMPNMKNFDPKMLDNWVVKENWGVTWPDALVTGAYNTNYVKDAPTRWSDLLKPEFDGKLGLYNSFYMSLYTFACMKVDSEGRAGEASKELAENLDGVLAFAKDQAKRVGVWWQSASDMAFNLIEGNVTAGNIHSVGIYAPIKDGQPVQAFVPLEDRAYVQLFWVVPKNTKKKAMAEAAIDFFCSEEFQTDYAKNAGFMTPIQSVAQSMTKVDPLYGVVNPSTDADFEQLGYFPYDTYVKNWDKIAKFWDQEVLRA</sequence>